<accession>A0ACC2RI00</accession>
<evidence type="ECO:0000313" key="1">
    <source>
        <dbReference type="EMBL" id="KAJ9049658.1"/>
    </source>
</evidence>
<reference evidence="1" key="1">
    <citation type="submission" date="2022-04" db="EMBL/GenBank/DDBJ databases">
        <title>Genome of the entomopathogenic fungus Entomophthora muscae.</title>
        <authorList>
            <person name="Elya C."/>
            <person name="Lovett B.R."/>
            <person name="Lee E."/>
            <person name="Macias A.M."/>
            <person name="Hajek A.E."/>
            <person name="De Bivort B.L."/>
            <person name="Kasson M.T."/>
            <person name="De Fine Licht H.H."/>
            <person name="Stajich J.E."/>
        </authorList>
    </citation>
    <scope>NUCLEOTIDE SEQUENCE</scope>
    <source>
        <strain evidence="1">Berkeley</strain>
    </source>
</reference>
<keyword evidence="2" id="KW-1185">Reference proteome</keyword>
<organism evidence="1 2">
    <name type="scientific">Entomophthora muscae</name>
    <dbReference type="NCBI Taxonomy" id="34485"/>
    <lineage>
        <taxon>Eukaryota</taxon>
        <taxon>Fungi</taxon>
        <taxon>Fungi incertae sedis</taxon>
        <taxon>Zoopagomycota</taxon>
        <taxon>Entomophthoromycotina</taxon>
        <taxon>Entomophthoromycetes</taxon>
        <taxon>Entomophthorales</taxon>
        <taxon>Entomophthoraceae</taxon>
        <taxon>Entomophthora</taxon>
    </lineage>
</organism>
<name>A0ACC2RI00_9FUNG</name>
<evidence type="ECO:0000313" key="2">
    <source>
        <dbReference type="Proteomes" id="UP001165960"/>
    </source>
</evidence>
<gene>
    <name evidence="1" type="ORF">DSO57_1022160</name>
</gene>
<comment type="caution">
    <text evidence="1">The sequence shown here is derived from an EMBL/GenBank/DDBJ whole genome shotgun (WGS) entry which is preliminary data.</text>
</comment>
<dbReference type="EMBL" id="QTSX02007210">
    <property type="protein sequence ID" value="KAJ9049658.1"/>
    <property type="molecule type" value="Genomic_DNA"/>
</dbReference>
<protein>
    <submittedName>
        <fullName evidence="1">Uncharacterized protein</fullName>
    </submittedName>
</protein>
<proteinExistence type="predicted"/>
<sequence length="100" mass="11974">MIYTFFFKSHQPWIMTVTYWSFSSRGILHLIAFLADPVVFKIIPNLFNSRFKYREGTTLTPRDQLFDKDITFEFFATKSKIDSTSLKLKERLSKDFQQFI</sequence>
<dbReference type="Proteomes" id="UP001165960">
    <property type="component" value="Unassembled WGS sequence"/>
</dbReference>